<dbReference type="Proteomes" id="UP000674938">
    <property type="component" value="Unassembled WGS sequence"/>
</dbReference>
<keyword evidence="2" id="KW-1185">Reference proteome</keyword>
<protein>
    <submittedName>
        <fullName evidence="1">Uncharacterized protein</fullName>
    </submittedName>
</protein>
<proteinExistence type="predicted"/>
<comment type="caution">
    <text evidence="1">The sequence shown here is derived from an EMBL/GenBank/DDBJ whole genome shotgun (WGS) entry which is preliminary data.</text>
</comment>
<evidence type="ECO:0000313" key="2">
    <source>
        <dbReference type="Proteomes" id="UP000674938"/>
    </source>
</evidence>
<evidence type="ECO:0000313" key="1">
    <source>
        <dbReference type="EMBL" id="MBP1042342.1"/>
    </source>
</evidence>
<dbReference type="EMBL" id="JAEEGA010000010">
    <property type="protein sequence ID" value="MBP1042342.1"/>
    <property type="molecule type" value="Genomic_DNA"/>
</dbReference>
<reference evidence="1" key="1">
    <citation type="submission" date="2020-12" db="EMBL/GenBank/DDBJ databases">
        <title>Vagococcus allomyrinae sp. nov. and Enterococcus lavae sp. nov., isolated from the larvae of Allomyrina dichotoma.</title>
        <authorList>
            <person name="Lee S.D."/>
        </authorList>
    </citation>
    <scope>NUCLEOTIDE SEQUENCE</scope>
    <source>
        <strain evidence="1">BWB3-3</strain>
    </source>
</reference>
<dbReference type="RefSeq" id="WP_209529444.1">
    <property type="nucleotide sequence ID" value="NZ_JAEEGA010000010.1"/>
</dbReference>
<organism evidence="1 2">
    <name type="scientific">Vagococcus allomyrinae</name>
    <dbReference type="NCBI Taxonomy" id="2794353"/>
    <lineage>
        <taxon>Bacteria</taxon>
        <taxon>Bacillati</taxon>
        <taxon>Bacillota</taxon>
        <taxon>Bacilli</taxon>
        <taxon>Lactobacillales</taxon>
        <taxon>Enterococcaceae</taxon>
        <taxon>Vagococcus</taxon>
    </lineage>
</organism>
<dbReference type="AlphaFoldDB" id="A0A940SST6"/>
<gene>
    <name evidence="1" type="ORF">I6N95_15080</name>
</gene>
<sequence>MLVTQSDLRRLRSSVRYLEYYWYNYQRTFPRHSRQCPYQSELASFDTSHYRRLFRRAKKILGTSYYYLPACDYGDIKHYAHLSRLLRTSLKRKRPLKGKAKPLPEQVVYYTDGLVLD</sequence>
<name>A0A940SST6_9ENTE</name>
<accession>A0A940SST6</accession>